<organism evidence="2 3">
    <name type="scientific">Citrobacter freundii</name>
    <dbReference type="NCBI Taxonomy" id="546"/>
    <lineage>
        <taxon>Bacteria</taxon>
        <taxon>Pseudomonadati</taxon>
        <taxon>Pseudomonadota</taxon>
        <taxon>Gammaproteobacteria</taxon>
        <taxon>Enterobacterales</taxon>
        <taxon>Enterobacteriaceae</taxon>
        <taxon>Citrobacter</taxon>
        <taxon>Citrobacter freundii complex</taxon>
    </lineage>
</organism>
<protein>
    <submittedName>
        <fullName evidence="2">DUF550 domain-containing protein</fullName>
    </submittedName>
</protein>
<dbReference type="AlphaFoldDB" id="A0AAN4D332"/>
<gene>
    <name evidence="2" type="ORF">SGX49_004650</name>
</gene>
<dbReference type="EMBL" id="ABOSXX010000037">
    <property type="protein sequence ID" value="ELV3682155.1"/>
    <property type="molecule type" value="Genomic_DNA"/>
</dbReference>
<sequence>MTTNNHPAHGPVSLERLHQISEILRKASAQSDGGNLGYAMADAVKVIDGAIARELVRREHAAWSQVTFGDVGPVGPLKHLSKDALEAAAEPGDLSEWADMQFLLWDAQRRAGISDEQITQAMVEKLVINKQREWPEPKDGKPRLHIKESDNSLVTPEGTACKYCGGTGYFRWKKSANTFPCPCMGCNLPAAPQQENV</sequence>
<feature type="domain" description="dATP/dGTP diphosphohydrolase MazZ" evidence="1">
    <location>
        <begin position="57"/>
        <end position="151"/>
    </location>
</feature>
<comment type="caution">
    <text evidence="2">The sequence shown here is derived from an EMBL/GenBank/DDBJ whole genome shotgun (WGS) entry which is preliminary data.</text>
</comment>
<reference evidence="2" key="1">
    <citation type="submission" date="2023-05" db="EMBL/GenBank/DDBJ databases">
        <authorList>
            <consortium name="Clinical and Environmental Microbiology Branch: Whole genome sequencing antimicrobial resistance pathogens in the healthcare setting"/>
        </authorList>
    </citation>
    <scope>NUCLEOTIDE SEQUENCE</scope>
    <source>
        <strain evidence="2">2023GN-00287</strain>
    </source>
</reference>
<dbReference type="Pfam" id="PF04447">
    <property type="entry name" value="dATP-dGTP_PPHyd"/>
    <property type="match status" value="1"/>
</dbReference>
<accession>A0AAN4D332</accession>
<dbReference type="Proteomes" id="UP001279522">
    <property type="component" value="Unassembled WGS sequence"/>
</dbReference>
<proteinExistence type="predicted"/>
<evidence type="ECO:0000313" key="2">
    <source>
        <dbReference type="EMBL" id="ELV3682155.1"/>
    </source>
</evidence>
<evidence type="ECO:0000259" key="1">
    <source>
        <dbReference type="Pfam" id="PF04447"/>
    </source>
</evidence>
<dbReference type="RefSeq" id="WP_131445856.1">
    <property type="nucleotide sequence ID" value="NZ_JARESI010000079.1"/>
</dbReference>
<dbReference type="InterPro" id="IPR007538">
    <property type="entry name" value="dATP/dGTP_dipphydrolase_MazZ"/>
</dbReference>
<name>A0AAN4D332_CITFR</name>
<evidence type="ECO:0000313" key="3">
    <source>
        <dbReference type="Proteomes" id="UP001279522"/>
    </source>
</evidence>